<dbReference type="Gene3D" id="1.25.40.20">
    <property type="entry name" value="Ankyrin repeat-containing domain"/>
    <property type="match status" value="2"/>
</dbReference>
<dbReference type="Proteomes" id="UP000794436">
    <property type="component" value="Unassembled WGS sequence"/>
</dbReference>
<feature type="compositionally biased region" description="Polar residues" evidence="4">
    <location>
        <begin position="422"/>
        <end position="433"/>
    </location>
</feature>
<evidence type="ECO:0008006" key="7">
    <source>
        <dbReference type="Google" id="ProtNLM"/>
    </source>
</evidence>
<evidence type="ECO:0000313" key="6">
    <source>
        <dbReference type="Proteomes" id="UP000794436"/>
    </source>
</evidence>
<evidence type="ECO:0000313" key="5">
    <source>
        <dbReference type="EMBL" id="TMW67186.1"/>
    </source>
</evidence>
<dbReference type="InterPro" id="IPR050745">
    <property type="entry name" value="Multifunctional_regulatory"/>
</dbReference>
<dbReference type="InterPro" id="IPR002110">
    <property type="entry name" value="Ankyrin_rpt"/>
</dbReference>
<sequence length="433" mass="47990">MNETTKRALSQAAEDGDLDAVRAFFTLPSGAEAIARSNADHRLAREMAVAANTPPPQLHFESRHAHDYWYLYFPPKEIWERETIFKRIIKYRQFHVLEWFISRDACAVVGDTMCGLIYSVLTSAVASAKQSDAETVLEMILESDLCMEVLPPAELKFALEHLAGQAIRKKRADLLRLAVAYGVDVNSHYDGKSLLFYAAHCGHAESIRELARSGVFGVQYMYPISINNNDAALSLIELGLDLQGVPGFEYSSLQKAMLGRDLELAELLLTHGYPDVNARGLTANSALILAVDSKNYSPISMDIVPLLLSYGADVRHRGVDGRTAIHAAARFFVETKALAYLLAHDPDSINIPDDKGRTPLHVFLTSSSTSFSFADADLLLSYGADPYVNDHEGESAYDELMRSKTWRAYMKSRPQYFPPQGNDESGTGENKST</sequence>
<keyword evidence="1" id="KW-0677">Repeat</keyword>
<name>A0A8K1FLI7_PYTOL</name>
<keyword evidence="2 3" id="KW-0040">ANK repeat</keyword>
<dbReference type="InterPro" id="IPR036770">
    <property type="entry name" value="Ankyrin_rpt-contain_sf"/>
</dbReference>
<evidence type="ECO:0000256" key="4">
    <source>
        <dbReference type="SAM" id="MobiDB-lite"/>
    </source>
</evidence>
<dbReference type="SMART" id="SM00248">
    <property type="entry name" value="ANK"/>
    <property type="match status" value="5"/>
</dbReference>
<proteinExistence type="predicted"/>
<dbReference type="EMBL" id="SPLM01000005">
    <property type="protein sequence ID" value="TMW67186.1"/>
    <property type="molecule type" value="Genomic_DNA"/>
</dbReference>
<feature type="region of interest" description="Disordered" evidence="4">
    <location>
        <begin position="412"/>
        <end position="433"/>
    </location>
</feature>
<dbReference type="PANTHER" id="PTHR24189:SF50">
    <property type="entry name" value="ANKYRIN REPEAT AND SOCS BOX PROTEIN 2"/>
    <property type="match status" value="1"/>
</dbReference>
<accession>A0A8K1FLI7</accession>
<evidence type="ECO:0000256" key="3">
    <source>
        <dbReference type="PROSITE-ProRule" id="PRU00023"/>
    </source>
</evidence>
<dbReference type="PROSITE" id="PS50088">
    <property type="entry name" value="ANK_REPEAT"/>
    <property type="match status" value="1"/>
</dbReference>
<organism evidence="5 6">
    <name type="scientific">Pythium oligandrum</name>
    <name type="common">Mycoparasitic fungus</name>
    <dbReference type="NCBI Taxonomy" id="41045"/>
    <lineage>
        <taxon>Eukaryota</taxon>
        <taxon>Sar</taxon>
        <taxon>Stramenopiles</taxon>
        <taxon>Oomycota</taxon>
        <taxon>Peronosporomycetes</taxon>
        <taxon>Pythiales</taxon>
        <taxon>Pythiaceae</taxon>
        <taxon>Pythium</taxon>
    </lineage>
</organism>
<gene>
    <name evidence="5" type="ORF">Poli38472_012302</name>
</gene>
<dbReference type="SUPFAM" id="SSF48403">
    <property type="entry name" value="Ankyrin repeat"/>
    <property type="match status" value="1"/>
</dbReference>
<dbReference type="Pfam" id="PF12796">
    <property type="entry name" value="Ank_2"/>
    <property type="match status" value="1"/>
</dbReference>
<dbReference type="PANTHER" id="PTHR24189">
    <property type="entry name" value="MYOTROPHIN"/>
    <property type="match status" value="1"/>
</dbReference>
<comment type="caution">
    <text evidence="5">The sequence shown here is derived from an EMBL/GenBank/DDBJ whole genome shotgun (WGS) entry which is preliminary data.</text>
</comment>
<keyword evidence="6" id="KW-1185">Reference proteome</keyword>
<evidence type="ECO:0000256" key="2">
    <source>
        <dbReference type="ARBA" id="ARBA00023043"/>
    </source>
</evidence>
<evidence type="ECO:0000256" key="1">
    <source>
        <dbReference type="ARBA" id="ARBA00022737"/>
    </source>
</evidence>
<feature type="repeat" description="ANK" evidence="3">
    <location>
        <begin position="355"/>
        <end position="391"/>
    </location>
</feature>
<reference evidence="5" key="1">
    <citation type="submission" date="2019-03" db="EMBL/GenBank/DDBJ databases">
        <title>Long read genome sequence of the mycoparasitic Pythium oligandrum ATCC 38472 isolated from sugarbeet rhizosphere.</title>
        <authorList>
            <person name="Gaulin E."/>
        </authorList>
    </citation>
    <scope>NUCLEOTIDE SEQUENCE</scope>
    <source>
        <strain evidence="5">ATCC 38472_TT</strain>
    </source>
</reference>
<protein>
    <recommendedName>
        <fullName evidence="7">Ankyrin</fullName>
    </recommendedName>
</protein>
<dbReference type="AlphaFoldDB" id="A0A8K1FLI7"/>